<dbReference type="PRINTS" id="PR00387">
    <property type="entry name" value="PDIESTERASE1"/>
</dbReference>
<dbReference type="Pfam" id="PF00233">
    <property type="entry name" value="PDEase_I"/>
    <property type="match status" value="1"/>
</dbReference>
<dbReference type="FunFam" id="3.30.450.40:FF:000015">
    <property type="entry name" value="Phosphodiesterase"/>
    <property type="match status" value="1"/>
</dbReference>
<dbReference type="GO" id="GO:0007165">
    <property type="term" value="P:signal transduction"/>
    <property type="evidence" value="ECO:0007669"/>
    <property type="project" value="InterPro"/>
</dbReference>
<evidence type="ECO:0000256" key="1">
    <source>
        <dbReference type="ARBA" id="ARBA00001946"/>
    </source>
</evidence>
<comment type="cofactor">
    <cofactor evidence="19">
        <name>a divalent metal cation</name>
        <dbReference type="ChEBI" id="CHEBI:60240"/>
    </cofactor>
    <text evidence="19">Binds 2 divalent metal cations per subunit. Site 1 may preferentially bind zinc ions, while site 2 has a preference for magnesium and/or manganese ions.</text>
</comment>
<reference evidence="22" key="1">
    <citation type="journal article" date="2004" name="Nature">
        <title>Genome duplication in the teleost fish Tetraodon nigroviridis reveals the early vertebrate proto-karyotype.</title>
        <authorList>
            <person name="Jaillon O."/>
            <person name="Aury J.-M."/>
            <person name="Brunet F."/>
            <person name="Petit J.-L."/>
            <person name="Stange-Thomann N."/>
            <person name="Mauceli E."/>
            <person name="Bouneau L."/>
            <person name="Fischer C."/>
            <person name="Ozouf-Costaz C."/>
            <person name="Bernot A."/>
            <person name="Nicaud S."/>
            <person name="Jaffe D."/>
            <person name="Fisher S."/>
            <person name="Lutfalla G."/>
            <person name="Dossat C."/>
            <person name="Segurens B."/>
            <person name="Dasilva C."/>
            <person name="Salanoubat M."/>
            <person name="Levy M."/>
            <person name="Boudet N."/>
            <person name="Castellano S."/>
            <person name="Anthouard V."/>
            <person name="Jubin C."/>
            <person name="Castelli V."/>
            <person name="Katinka M."/>
            <person name="Vacherie B."/>
            <person name="Biemont C."/>
            <person name="Skalli Z."/>
            <person name="Cattolico L."/>
            <person name="Poulain J."/>
            <person name="De Berardinis V."/>
            <person name="Cruaud C."/>
            <person name="Duprat S."/>
            <person name="Brottier P."/>
            <person name="Coutanceau J.-P."/>
            <person name="Gouzy J."/>
            <person name="Parra G."/>
            <person name="Lardier G."/>
            <person name="Chapple C."/>
            <person name="McKernan K.J."/>
            <person name="McEwan P."/>
            <person name="Bosak S."/>
            <person name="Kellis M."/>
            <person name="Volff J.-N."/>
            <person name="Guigo R."/>
            <person name="Zody M.C."/>
            <person name="Mesirov J."/>
            <person name="Lindblad-Toh K."/>
            <person name="Birren B."/>
            <person name="Nusbaum C."/>
            <person name="Kahn D."/>
            <person name="Robinson-Rechavi M."/>
            <person name="Laudet V."/>
            <person name="Schachter V."/>
            <person name="Quetier F."/>
            <person name="Saurin W."/>
            <person name="Scarpelli C."/>
            <person name="Wincker P."/>
            <person name="Lander E.S."/>
            <person name="Weissenbach J."/>
            <person name="Roest Crollius H."/>
        </authorList>
    </citation>
    <scope>NUCLEOTIDE SEQUENCE [LARGE SCALE GENOMIC DNA]</scope>
</reference>
<dbReference type="InterPro" id="IPR023088">
    <property type="entry name" value="PDEase"/>
</dbReference>
<sequence>MEAWLDDHLEFSHSYFIRKASREMVNAWFADRVHSIQPSAPRESPLPAEQEPAVLRRPPGHARPAGALLSLLRRGPSPLPGTPTRKISASEFDRPLRPIVVKDAEGSLTFLSDAERETLPVQAVATGGGFGRDPCARLLELVKEVSSHLDVTALCHKIFLHTNELIAADRYSLFLVGEDSSNQKFLLSRLFDVAEGSTVEETSSSCIRLDWNKGIVGHVAATGQPLNIRNAYQDSRFNAEVDLITGYKTQSILCLPIKNQRDEVVGVAQAINKKSSDGEAAFTEQDEKDFSAYLAFSGIVLHNAQLYQTSRLENRRNQVLLDLASLLFQEQQCLEVLLRKFAGTILSFMQAQACTVFIADPDSMNSFSSVFHMENEELGEVPDVPKRDADVSQMNYMYAQYVKNTMQTLNIADVSKDQRFPWTGENADVSNDQIKSLLCTPIRNGKKDKVIGVCQLVNKMDEADSVKTFNRNDEQFLEAFAIFCGLGIQNTQMYERVERAMAKQEVTLEVLSYHATASEEESRELQVTVGATVPSAQSLSLLDFSFSDFELSDMETTLATVRMFVDLDLVQNFQMKYTNLCRWVLSIKKNYRKSVAYHNWRHAFNTAQSMFALLKSGRLQNELTDLEVLALMIATLSHDLDHRGVNNSYIQRSEHPLAQLYCHSTMEHHHFDHCLMILNSPGNQILSGLSLDEYKSTLKMIERAILATDLALHMKRRGEFFELTKNSQFRWEDEGHRDLLRSMLMTACDISAITKPWPVQQRIAELVATEFFEQGDKERRELNIEPSDLMNREKKDKIPSMQVSFIDAICTQLYQTLAGMSEYCSPLLEGCRKNREQWKHLAEECEEGLVNG</sequence>
<dbReference type="SMART" id="SM00065">
    <property type="entry name" value="GAF"/>
    <property type="match status" value="2"/>
</dbReference>
<dbReference type="CDD" id="cd00077">
    <property type="entry name" value="HDc"/>
    <property type="match status" value="1"/>
</dbReference>
<dbReference type="EC" id="3.1.4.-" evidence="19"/>
<keyword evidence="9" id="KW-0547">Nucleotide-binding</keyword>
<comment type="function">
    <text evidence="15">Plays a role in signal transduction by regulating the intracellular concentration of cyclic nucleotides. This phosphodiesterase catalyzes the specific hydrolysis of cGMP to 5'-GMP. Specifically regulates nitric-oxide-generated cGMP.</text>
</comment>
<dbReference type="FunFam" id="3.30.450.40:FF:000004">
    <property type="entry name" value="Phosphodiesterase"/>
    <property type="match status" value="1"/>
</dbReference>
<feature type="binding site" evidence="17">
    <location>
        <position position="639"/>
    </location>
    <ligand>
        <name>AMP</name>
        <dbReference type="ChEBI" id="CHEBI:456215"/>
    </ligand>
</feature>
<feature type="domain" description="PDEase" evidence="20">
    <location>
        <begin position="521"/>
        <end position="845"/>
    </location>
</feature>
<protein>
    <recommendedName>
        <fullName evidence="19">Phosphodiesterase</fullName>
        <ecNumber evidence="19">3.1.4.-</ecNumber>
    </recommendedName>
</protein>
<keyword evidence="10 19" id="KW-0378">Hydrolase</keyword>
<evidence type="ECO:0000259" key="20">
    <source>
        <dbReference type="PROSITE" id="PS51845"/>
    </source>
</evidence>
<evidence type="ECO:0000256" key="15">
    <source>
        <dbReference type="ARBA" id="ARBA00059501"/>
    </source>
</evidence>
<dbReference type="InterPro" id="IPR036971">
    <property type="entry name" value="PDEase_catalytic_dom_sf"/>
</dbReference>
<evidence type="ECO:0000256" key="19">
    <source>
        <dbReference type="RuleBase" id="RU363067"/>
    </source>
</evidence>
<keyword evidence="6" id="KW-0597">Phosphoprotein</keyword>
<evidence type="ECO:0000256" key="13">
    <source>
        <dbReference type="ARBA" id="ARBA00036079"/>
    </source>
</evidence>
<evidence type="ECO:0000256" key="6">
    <source>
        <dbReference type="ARBA" id="ARBA00022553"/>
    </source>
</evidence>
<dbReference type="InterPro" id="IPR003607">
    <property type="entry name" value="HD/PDEase_dom"/>
</dbReference>
<evidence type="ECO:0000256" key="16">
    <source>
        <dbReference type="PIRSR" id="PIRSR623088-1"/>
    </source>
</evidence>
<feature type="active site" description="Proton donor" evidence="16">
    <location>
        <position position="598"/>
    </location>
</feature>
<name>H3CLE4_TETNG</name>
<feature type="binding site" evidence="17">
    <location>
        <position position="749"/>
    </location>
    <ligand>
        <name>AMP</name>
        <dbReference type="ChEBI" id="CHEBI:456215"/>
    </ligand>
</feature>
<keyword evidence="11" id="KW-0862">Zinc</keyword>
<feature type="binding site" evidence="17">
    <location>
        <position position="802"/>
    </location>
    <ligand>
        <name>AMP</name>
        <dbReference type="ChEBI" id="CHEBI:456215"/>
    </ligand>
</feature>
<evidence type="ECO:0000256" key="11">
    <source>
        <dbReference type="ARBA" id="ARBA00022833"/>
    </source>
</evidence>
<dbReference type="AlphaFoldDB" id="H3CLE4"/>
<evidence type="ECO:0000256" key="10">
    <source>
        <dbReference type="ARBA" id="ARBA00022801"/>
    </source>
</evidence>
<dbReference type="PROSITE" id="PS00126">
    <property type="entry name" value="PDEASE_I_1"/>
    <property type="match status" value="1"/>
</dbReference>
<evidence type="ECO:0000256" key="9">
    <source>
        <dbReference type="ARBA" id="ARBA00022741"/>
    </source>
</evidence>
<dbReference type="InParanoid" id="H3CLE4"/>
<dbReference type="SUPFAM" id="SSF55781">
    <property type="entry name" value="GAF domain-like"/>
    <property type="match status" value="2"/>
</dbReference>
<evidence type="ECO:0000256" key="7">
    <source>
        <dbReference type="ARBA" id="ARBA00022723"/>
    </source>
</evidence>
<evidence type="ECO:0000313" key="21">
    <source>
        <dbReference type="Ensembl" id="ENSTNIP00000009073.1"/>
    </source>
</evidence>
<organism evidence="21 22">
    <name type="scientific">Tetraodon nigroviridis</name>
    <name type="common">Spotted green pufferfish</name>
    <name type="synonym">Chelonodon nigroviridis</name>
    <dbReference type="NCBI Taxonomy" id="99883"/>
    <lineage>
        <taxon>Eukaryota</taxon>
        <taxon>Metazoa</taxon>
        <taxon>Chordata</taxon>
        <taxon>Craniata</taxon>
        <taxon>Vertebrata</taxon>
        <taxon>Euteleostomi</taxon>
        <taxon>Actinopterygii</taxon>
        <taxon>Neopterygii</taxon>
        <taxon>Teleostei</taxon>
        <taxon>Neoteleostei</taxon>
        <taxon>Acanthomorphata</taxon>
        <taxon>Eupercaria</taxon>
        <taxon>Tetraodontiformes</taxon>
        <taxon>Tetradontoidea</taxon>
        <taxon>Tetraodontidae</taxon>
        <taxon>Tetraodon</taxon>
    </lineage>
</organism>
<dbReference type="GO" id="GO:0030553">
    <property type="term" value="F:cGMP binding"/>
    <property type="evidence" value="ECO:0007669"/>
    <property type="project" value="UniProtKB-KW"/>
</dbReference>
<dbReference type="InterPro" id="IPR003018">
    <property type="entry name" value="GAF"/>
</dbReference>
<dbReference type="OMA" id="PIWLPLA"/>
<feature type="binding site" evidence="18">
    <location>
        <position position="749"/>
    </location>
    <ligand>
        <name>Zn(2+)</name>
        <dbReference type="ChEBI" id="CHEBI:29105"/>
        <label>1</label>
    </ligand>
</feature>
<dbReference type="PROSITE" id="PS51845">
    <property type="entry name" value="PDEASE_I_2"/>
    <property type="match status" value="1"/>
</dbReference>
<dbReference type="SMART" id="SM00471">
    <property type="entry name" value="HDc"/>
    <property type="match status" value="1"/>
</dbReference>
<dbReference type="Ensembl" id="ENSTNIT00000009244.1">
    <property type="protein sequence ID" value="ENSTNIP00000009073.1"/>
    <property type="gene ID" value="ENSTNIG00000006313.1"/>
</dbReference>
<dbReference type="HOGENOM" id="CLU_006980_0_2_1"/>
<feature type="binding site" evidence="18">
    <location>
        <position position="639"/>
    </location>
    <ligand>
        <name>Zn(2+)</name>
        <dbReference type="ChEBI" id="CHEBI:29105"/>
        <label>2</label>
    </ligand>
</feature>
<comment type="pathway">
    <text evidence="14">Purine metabolism; 3',5'-cyclic GMP degradation; GMP from 3',5'-cyclic GMP: step 1/1.</text>
</comment>
<evidence type="ECO:0000256" key="14">
    <source>
        <dbReference type="ARBA" id="ARBA00037913"/>
    </source>
</evidence>
<reference evidence="21" key="3">
    <citation type="submission" date="2025-09" db="UniProtKB">
        <authorList>
            <consortium name="Ensembl"/>
        </authorList>
    </citation>
    <scope>IDENTIFICATION</scope>
</reference>
<dbReference type="PANTHER" id="PTHR11347">
    <property type="entry name" value="CYCLIC NUCLEOTIDE PHOSPHODIESTERASE"/>
    <property type="match status" value="1"/>
</dbReference>
<evidence type="ECO:0000256" key="17">
    <source>
        <dbReference type="PIRSR" id="PIRSR623088-2"/>
    </source>
</evidence>
<dbReference type="Gene3D" id="1.10.1300.10">
    <property type="entry name" value="3'5'-cyclic nucleotide phosphodiesterase, catalytic domain"/>
    <property type="match status" value="1"/>
</dbReference>
<evidence type="ECO:0000256" key="3">
    <source>
        <dbReference type="ARBA" id="ARBA00007648"/>
    </source>
</evidence>
<dbReference type="STRING" id="99883.ENSTNIP00000009073"/>
<evidence type="ECO:0000256" key="4">
    <source>
        <dbReference type="ARBA" id="ARBA00022533"/>
    </source>
</evidence>
<dbReference type="Proteomes" id="UP000007303">
    <property type="component" value="Unassembled WGS sequence"/>
</dbReference>
<evidence type="ECO:0000256" key="5">
    <source>
        <dbReference type="ARBA" id="ARBA00022535"/>
    </source>
</evidence>
<dbReference type="SUPFAM" id="SSF109604">
    <property type="entry name" value="HD-domain/PDEase-like"/>
    <property type="match status" value="1"/>
</dbReference>
<dbReference type="Gene3D" id="3.30.450.40">
    <property type="match status" value="2"/>
</dbReference>
<dbReference type="InterPro" id="IPR029016">
    <property type="entry name" value="GAF-like_dom_sf"/>
</dbReference>
<comment type="cofactor">
    <cofactor evidence="2">
        <name>Zn(2+)</name>
        <dbReference type="ChEBI" id="CHEBI:29105"/>
    </cofactor>
</comment>
<dbReference type="InterPro" id="IPR023174">
    <property type="entry name" value="PDEase_CS"/>
</dbReference>
<dbReference type="FunFam" id="1.10.1300.10:FF:000003">
    <property type="entry name" value="Phosphodiesterase"/>
    <property type="match status" value="1"/>
</dbReference>
<keyword evidence="8" id="KW-0677">Repeat</keyword>
<keyword evidence="7 18" id="KW-0479">Metal-binding</keyword>
<comment type="catalytic activity">
    <reaction evidence="13">
        <text>3',5'-cyclic GMP + H2O = GMP + H(+)</text>
        <dbReference type="Rhea" id="RHEA:16957"/>
        <dbReference type="ChEBI" id="CHEBI:15377"/>
        <dbReference type="ChEBI" id="CHEBI:15378"/>
        <dbReference type="ChEBI" id="CHEBI:57746"/>
        <dbReference type="ChEBI" id="CHEBI:58115"/>
        <dbReference type="EC" id="3.1.4.35"/>
    </reaction>
    <physiologicalReaction direction="left-to-right" evidence="13">
        <dbReference type="Rhea" id="RHEA:16958"/>
    </physiologicalReaction>
</comment>
<keyword evidence="4" id="KW-0021">Allosteric enzyme</keyword>
<dbReference type="GO" id="GO:0046872">
    <property type="term" value="F:metal ion binding"/>
    <property type="evidence" value="ECO:0007669"/>
    <property type="project" value="UniProtKB-KW"/>
</dbReference>
<comment type="similarity">
    <text evidence="3 19">Belongs to the cyclic nucleotide phosphodiesterase family.</text>
</comment>
<dbReference type="GO" id="GO:0047555">
    <property type="term" value="F:3',5'-cyclic-GMP phosphodiesterase activity"/>
    <property type="evidence" value="ECO:0007669"/>
    <property type="project" value="UniProtKB-EC"/>
</dbReference>
<keyword evidence="12" id="KW-0142">cGMP-binding</keyword>
<dbReference type="GeneTree" id="ENSGT00940000155475"/>
<feature type="binding site" evidence="18">
    <location>
        <position position="602"/>
    </location>
    <ligand>
        <name>Zn(2+)</name>
        <dbReference type="ChEBI" id="CHEBI:29105"/>
        <label>1</label>
    </ligand>
</feature>
<evidence type="ECO:0000256" key="2">
    <source>
        <dbReference type="ARBA" id="ARBA00001947"/>
    </source>
</evidence>
<evidence type="ECO:0000256" key="12">
    <source>
        <dbReference type="ARBA" id="ARBA00022992"/>
    </source>
</evidence>
<feature type="binding site" evidence="18">
    <location>
        <position position="638"/>
    </location>
    <ligand>
        <name>Zn(2+)</name>
        <dbReference type="ChEBI" id="CHEBI:29105"/>
        <label>1</label>
    </ligand>
</feature>
<dbReference type="Pfam" id="PF01590">
    <property type="entry name" value="GAF"/>
    <property type="match status" value="2"/>
</dbReference>
<dbReference type="InterPro" id="IPR002073">
    <property type="entry name" value="PDEase_catalytic_dom"/>
</dbReference>
<keyword evidence="5" id="KW-0140">cGMP</keyword>
<evidence type="ECO:0000256" key="8">
    <source>
        <dbReference type="ARBA" id="ARBA00022737"/>
    </source>
</evidence>
<keyword evidence="22" id="KW-1185">Reference proteome</keyword>
<accession>H3CLE4</accession>
<evidence type="ECO:0000256" key="18">
    <source>
        <dbReference type="PIRSR" id="PIRSR623088-3"/>
    </source>
</evidence>
<feature type="binding site" evidence="18">
    <location>
        <position position="639"/>
    </location>
    <ligand>
        <name>Zn(2+)</name>
        <dbReference type="ChEBI" id="CHEBI:29105"/>
        <label>1</label>
    </ligand>
</feature>
<reference evidence="21" key="2">
    <citation type="submission" date="2025-08" db="UniProtKB">
        <authorList>
            <consortium name="Ensembl"/>
        </authorList>
    </citation>
    <scope>IDENTIFICATION</scope>
</reference>
<evidence type="ECO:0000313" key="22">
    <source>
        <dbReference type="Proteomes" id="UP000007303"/>
    </source>
</evidence>
<proteinExistence type="inferred from homology"/>
<feature type="binding site" evidence="17">
    <location>
        <begin position="598"/>
        <end position="602"/>
    </location>
    <ligand>
        <name>AMP</name>
        <dbReference type="ChEBI" id="CHEBI:456215"/>
    </ligand>
</feature>
<comment type="cofactor">
    <cofactor evidence="1">
        <name>Mg(2+)</name>
        <dbReference type="ChEBI" id="CHEBI:18420"/>
    </cofactor>
</comment>